<evidence type="ECO:0000313" key="23">
    <source>
        <dbReference type="EMBL" id="RED77482.1"/>
    </source>
</evidence>
<dbReference type="InterPro" id="IPR000214">
    <property type="entry name" value="Znf_DNA_glyclase/AP_lyase"/>
</dbReference>
<evidence type="ECO:0000256" key="4">
    <source>
        <dbReference type="ARBA" id="ARBA00011245"/>
    </source>
</evidence>
<evidence type="ECO:0000256" key="1">
    <source>
        <dbReference type="ARBA" id="ARBA00001668"/>
    </source>
</evidence>
<accession>A0A3D9JTT8</accession>
<dbReference type="RefSeq" id="WP_116061099.1">
    <property type="nucleotide sequence ID" value="NZ_QRDZ01000009.1"/>
</dbReference>
<dbReference type="GO" id="GO:0008270">
    <property type="term" value="F:zinc ion binding"/>
    <property type="evidence" value="ECO:0007669"/>
    <property type="project" value="UniProtKB-KW"/>
</dbReference>
<reference evidence="23 24" key="1">
    <citation type="submission" date="2018-07" db="EMBL/GenBank/DDBJ databases">
        <title>Genomic Encyclopedia of Type Strains, Phase III (KMG-III): the genomes of soil and plant-associated and newly described type strains.</title>
        <authorList>
            <person name="Whitman W."/>
        </authorList>
    </citation>
    <scope>NUCLEOTIDE SEQUENCE [LARGE SCALE GENOMIC DNA]</scope>
    <source>
        <strain evidence="23 24">CECT 7287</strain>
    </source>
</reference>
<evidence type="ECO:0000256" key="10">
    <source>
        <dbReference type="ARBA" id="ARBA00022771"/>
    </source>
</evidence>
<evidence type="ECO:0000256" key="2">
    <source>
        <dbReference type="ARBA" id="ARBA00001947"/>
    </source>
</evidence>
<evidence type="ECO:0000256" key="7">
    <source>
        <dbReference type="ARBA" id="ARBA00016240"/>
    </source>
</evidence>
<dbReference type="InterPro" id="IPR035937">
    <property type="entry name" value="FPG_N"/>
</dbReference>
<comment type="subunit">
    <text evidence="4">Monomer.</text>
</comment>
<evidence type="ECO:0000256" key="12">
    <source>
        <dbReference type="ARBA" id="ARBA00022833"/>
    </source>
</evidence>
<dbReference type="Pfam" id="PF06827">
    <property type="entry name" value="zf-FPG_IleRS"/>
    <property type="match status" value="1"/>
</dbReference>
<dbReference type="Proteomes" id="UP000256977">
    <property type="component" value="Unassembled WGS sequence"/>
</dbReference>
<dbReference type="Gene3D" id="3.20.190.10">
    <property type="entry name" value="MutM-like, N-terminal"/>
    <property type="match status" value="1"/>
</dbReference>
<dbReference type="EC" id="4.2.99.18" evidence="6"/>
<dbReference type="NCBIfam" id="NF002211">
    <property type="entry name" value="PRK01103.1"/>
    <property type="match status" value="1"/>
</dbReference>
<dbReference type="InterPro" id="IPR015886">
    <property type="entry name" value="H2TH_FPG"/>
</dbReference>
<dbReference type="PROSITE" id="PS51066">
    <property type="entry name" value="ZF_FPG_2"/>
    <property type="match status" value="1"/>
</dbReference>
<dbReference type="Gene3D" id="1.10.8.50">
    <property type="match status" value="1"/>
</dbReference>
<keyword evidence="12" id="KW-0862">Zinc</keyword>
<dbReference type="SUPFAM" id="SSF46946">
    <property type="entry name" value="S13-like H2TH domain"/>
    <property type="match status" value="1"/>
</dbReference>
<evidence type="ECO:0000256" key="20">
    <source>
        <dbReference type="PROSITE-ProRule" id="PRU00391"/>
    </source>
</evidence>
<keyword evidence="10 20" id="KW-0863">Zinc-finger</keyword>
<evidence type="ECO:0000256" key="16">
    <source>
        <dbReference type="ARBA" id="ARBA00023268"/>
    </source>
</evidence>
<keyword evidence="16" id="KW-0511">Multifunctional enzyme</keyword>
<dbReference type="EC" id="3.2.2.23" evidence="5"/>
<dbReference type="SUPFAM" id="SSF57716">
    <property type="entry name" value="Glucocorticoid receptor-like (DNA-binding domain)"/>
    <property type="match status" value="1"/>
</dbReference>
<evidence type="ECO:0000256" key="14">
    <source>
        <dbReference type="ARBA" id="ARBA00023204"/>
    </source>
</evidence>
<dbReference type="GO" id="GO:0003684">
    <property type="term" value="F:damaged DNA binding"/>
    <property type="evidence" value="ECO:0007669"/>
    <property type="project" value="InterPro"/>
</dbReference>
<keyword evidence="11" id="KW-0378">Hydrolase</keyword>
<sequence>MPEYPEMEHYRTQLSSLLGGRKIVKATVNRAESVNEPVDEFIAALAGRTILFVERRGKHLLFHLDDGNRLLLHLMLGGWLAYGTEGPKPDSHFQVILAFDDDHSLYFGGLRLGYLHRISAKTALERMKELGPEPFDPRLTLEAFRKLVGSKRSKLKTALTDQHFIAGIGNCYSDEICFEAKLHPAVAANKLNDEEAERLYRAMHKVLNEAKEAGGYMEPPLTPDDRLTGGYNDRCLVYDRPDEPCDVCGTPIRQETLSGRKMFYCPNCQREA</sequence>
<feature type="domain" description="Formamidopyrimidine-DNA glycosylase catalytic" evidence="22">
    <location>
        <begin position="2"/>
        <end position="114"/>
    </location>
</feature>
<organism evidence="23 24">
    <name type="scientific">Cohnella phaseoli</name>
    <dbReference type="NCBI Taxonomy" id="456490"/>
    <lineage>
        <taxon>Bacteria</taxon>
        <taxon>Bacillati</taxon>
        <taxon>Bacillota</taxon>
        <taxon>Bacilli</taxon>
        <taxon>Bacillales</taxon>
        <taxon>Paenibacillaceae</taxon>
        <taxon>Cohnella</taxon>
    </lineage>
</organism>
<evidence type="ECO:0000256" key="17">
    <source>
        <dbReference type="ARBA" id="ARBA00023295"/>
    </source>
</evidence>
<keyword evidence="14" id="KW-0234">DNA repair</keyword>
<keyword evidence="13" id="KW-0238">DNA-binding</keyword>
<dbReference type="GO" id="GO:0003690">
    <property type="term" value="F:double-stranded DNA binding"/>
    <property type="evidence" value="ECO:0007669"/>
    <property type="project" value="UniProtKB-ARBA"/>
</dbReference>
<comment type="catalytic activity">
    <reaction evidence="19">
        <text>2'-deoxyribonucleotide-(2'-deoxyribose 5'-phosphate)-2'-deoxyribonucleotide-DNA = a 3'-end 2'-deoxyribonucleotide-(2,3-dehydro-2,3-deoxyribose 5'-phosphate)-DNA + a 5'-end 5'-phospho-2'-deoxyribonucleoside-DNA + H(+)</text>
        <dbReference type="Rhea" id="RHEA:66592"/>
        <dbReference type="Rhea" id="RHEA-COMP:13180"/>
        <dbReference type="Rhea" id="RHEA-COMP:16897"/>
        <dbReference type="Rhea" id="RHEA-COMP:17067"/>
        <dbReference type="ChEBI" id="CHEBI:15378"/>
        <dbReference type="ChEBI" id="CHEBI:136412"/>
        <dbReference type="ChEBI" id="CHEBI:157695"/>
        <dbReference type="ChEBI" id="CHEBI:167181"/>
        <dbReference type="EC" id="4.2.99.18"/>
    </reaction>
</comment>
<dbReference type="SMART" id="SM01232">
    <property type="entry name" value="H2TH"/>
    <property type="match status" value="1"/>
</dbReference>
<dbReference type="GO" id="GO:0006284">
    <property type="term" value="P:base-excision repair"/>
    <property type="evidence" value="ECO:0007669"/>
    <property type="project" value="InterPro"/>
</dbReference>
<evidence type="ECO:0000256" key="3">
    <source>
        <dbReference type="ARBA" id="ARBA00009409"/>
    </source>
</evidence>
<keyword evidence="8" id="KW-0479">Metal-binding</keyword>
<comment type="similarity">
    <text evidence="3">Belongs to the FPG family.</text>
</comment>
<dbReference type="Pfam" id="PF06831">
    <property type="entry name" value="H2TH"/>
    <property type="match status" value="1"/>
</dbReference>
<dbReference type="PANTHER" id="PTHR22993">
    <property type="entry name" value="FORMAMIDOPYRIMIDINE-DNA GLYCOSYLASE"/>
    <property type="match status" value="1"/>
</dbReference>
<evidence type="ECO:0000256" key="9">
    <source>
        <dbReference type="ARBA" id="ARBA00022763"/>
    </source>
</evidence>
<evidence type="ECO:0000256" key="13">
    <source>
        <dbReference type="ARBA" id="ARBA00023125"/>
    </source>
</evidence>
<name>A0A3D9JTT8_9BACL</name>
<evidence type="ECO:0000256" key="19">
    <source>
        <dbReference type="ARBA" id="ARBA00044632"/>
    </source>
</evidence>
<evidence type="ECO:0000256" key="6">
    <source>
        <dbReference type="ARBA" id="ARBA00012720"/>
    </source>
</evidence>
<evidence type="ECO:0000256" key="11">
    <source>
        <dbReference type="ARBA" id="ARBA00022801"/>
    </source>
</evidence>
<dbReference type="PROSITE" id="PS51068">
    <property type="entry name" value="FPG_CAT"/>
    <property type="match status" value="1"/>
</dbReference>
<evidence type="ECO:0000313" key="24">
    <source>
        <dbReference type="Proteomes" id="UP000256977"/>
    </source>
</evidence>
<keyword evidence="9" id="KW-0227">DNA damage</keyword>
<dbReference type="InterPro" id="IPR020629">
    <property type="entry name" value="FPG_Glyclase"/>
</dbReference>
<dbReference type="InterPro" id="IPR010663">
    <property type="entry name" value="Znf_FPG/IleRS"/>
</dbReference>
<dbReference type="InterPro" id="IPR010979">
    <property type="entry name" value="Ribosomal_uS13-like_H2TH"/>
</dbReference>
<feature type="domain" description="FPG-type" evidence="21">
    <location>
        <begin position="236"/>
        <end position="270"/>
    </location>
</feature>
<evidence type="ECO:0000256" key="5">
    <source>
        <dbReference type="ARBA" id="ARBA00012024"/>
    </source>
</evidence>
<dbReference type="SMART" id="SM00898">
    <property type="entry name" value="Fapy_DNA_glyco"/>
    <property type="match status" value="1"/>
</dbReference>
<dbReference type="EMBL" id="QRDZ01000009">
    <property type="protein sequence ID" value="RED77482.1"/>
    <property type="molecule type" value="Genomic_DNA"/>
</dbReference>
<dbReference type="OrthoDB" id="9800855at2"/>
<dbReference type="PANTHER" id="PTHR22993:SF9">
    <property type="entry name" value="FORMAMIDOPYRIMIDINE-DNA GLYCOSYLASE"/>
    <property type="match status" value="1"/>
</dbReference>
<keyword evidence="17" id="KW-0326">Glycosidase</keyword>
<keyword evidence="15 23" id="KW-0456">Lyase</keyword>
<evidence type="ECO:0000259" key="21">
    <source>
        <dbReference type="PROSITE" id="PS51066"/>
    </source>
</evidence>
<dbReference type="FunFam" id="1.10.8.50:FF:000003">
    <property type="entry name" value="Formamidopyrimidine-DNA glycosylase"/>
    <property type="match status" value="1"/>
</dbReference>
<evidence type="ECO:0000256" key="18">
    <source>
        <dbReference type="ARBA" id="ARBA00030638"/>
    </source>
</evidence>
<gene>
    <name evidence="23" type="ORF">DFP98_10993</name>
</gene>
<dbReference type="InterPro" id="IPR012319">
    <property type="entry name" value="FPG_cat"/>
</dbReference>
<dbReference type="GO" id="GO:0140078">
    <property type="term" value="F:class I DNA-(apurinic or apyrimidinic site) endonuclease activity"/>
    <property type="evidence" value="ECO:0007669"/>
    <property type="project" value="UniProtKB-EC"/>
</dbReference>
<keyword evidence="24" id="KW-1185">Reference proteome</keyword>
<comment type="caution">
    <text evidence="23">The sequence shown here is derived from an EMBL/GenBank/DDBJ whole genome shotgun (WGS) entry which is preliminary data.</text>
</comment>
<proteinExistence type="inferred from homology"/>
<evidence type="ECO:0000256" key="8">
    <source>
        <dbReference type="ARBA" id="ARBA00022723"/>
    </source>
</evidence>
<dbReference type="GO" id="GO:0034039">
    <property type="term" value="F:8-oxo-7,8-dihydroguanine DNA N-glycosylase activity"/>
    <property type="evidence" value="ECO:0007669"/>
    <property type="project" value="TreeGrafter"/>
</dbReference>
<comment type="cofactor">
    <cofactor evidence="2">
        <name>Zn(2+)</name>
        <dbReference type="ChEBI" id="CHEBI:29105"/>
    </cofactor>
</comment>
<dbReference type="AlphaFoldDB" id="A0A3D9JTT8"/>
<evidence type="ECO:0000259" key="22">
    <source>
        <dbReference type="PROSITE" id="PS51068"/>
    </source>
</evidence>
<dbReference type="SUPFAM" id="SSF81624">
    <property type="entry name" value="N-terminal domain of MutM-like DNA repair proteins"/>
    <property type="match status" value="1"/>
</dbReference>
<dbReference type="Pfam" id="PF01149">
    <property type="entry name" value="Fapy_DNA_glyco"/>
    <property type="match status" value="1"/>
</dbReference>
<dbReference type="NCBIfam" id="TIGR00577">
    <property type="entry name" value="fpg"/>
    <property type="match status" value="1"/>
</dbReference>
<protein>
    <recommendedName>
        <fullName evidence="7">Formamidopyrimidine-DNA glycosylase</fullName>
        <ecNumber evidence="5">3.2.2.23</ecNumber>
        <ecNumber evidence="6">4.2.99.18</ecNumber>
    </recommendedName>
    <alternativeName>
        <fullName evidence="18">DNA-(apurinic or apyrimidinic site) lyase MutM</fullName>
    </alternativeName>
</protein>
<comment type="catalytic activity">
    <reaction evidence="1">
        <text>Hydrolysis of DNA containing ring-opened 7-methylguanine residues, releasing 2,6-diamino-4-hydroxy-5-(N-methyl)formamidopyrimidine.</text>
        <dbReference type="EC" id="3.2.2.23"/>
    </reaction>
</comment>
<evidence type="ECO:0000256" key="15">
    <source>
        <dbReference type="ARBA" id="ARBA00023239"/>
    </source>
</evidence>